<dbReference type="InterPro" id="IPR013766">
    <property type="entry name" value="Thioredoxin_domain"/>
</dbReference>
<dbReference type="PANTHER" id="PTHR42852:SF17">
    <property type="entry name" value="THIOREDOXIN-LIKE PROTEIN HI_1115"/>
    <property type="match status" value="1"/>
</dbReference>
<proteinExistence type="predicted"/>
<dbReference type="PROSITE" id="PS51352">
    <property type="entry name" value="THIOREDOXIN_2"/>
    <property type="match status" value="1"/>
</dbReference>
<dbReference type="GO" id="GO:0016209">
    <property type="term" value="F:antioxidant activity"/>
    <property type="evidence" value="ECO:0007669"/>
    <property type="project" value="InterPro"/>
</dbReference>
<reference evidence="2 3" key="1">
    <citation type="submission" date="2019-01" db="EMBL/GenBank/DDBJ databases">
        <title>Filimonas sp. strain TTM-71.</title>
        <authorList>
            <person name="Chen W.-M."/>
        </authorList>
    </citation>
    <scope>NUCLEOTIDE SEQUENCE [LARGE SCALE GENOMIC DNA]</scope>
    <source>
        <strain evidence="2 3">TTM-71</strain>
    </source>
</reference>
<organism evidence="2 3">
    <name type="scientific">Filimonas effusa</name>
    <dbReference type="NCBI Taxonomy" id="2508721"/>
    <lineage>
        <taxon>Bacteria</taxon>
        <taxon>Pseudomonadati</taxon>
        <taxon>Bacteroidota</taxon>
        <taxon>Chitinophagia</taxon>
        <taxon>Chitinophagales</taxon>
        <taxon>Chitinophagaceae</taxon>
        <taxon>Filimonas</taxon>
    </lineage>
</organism>
<dbReference type="Pfam" id="PF00578">
    <property type="entry name" value="AhpC-TSA"/>
    <property type="match status" value="1"/>
</dbReference>
<dbReference type="InterPro" id="IPR050553">
    <property type="entry name" value="Thioredoxin_ResA/DsbE_sf"/>
</dbReference>
<sequence length="708" mass="81618">MVKMNSFTHANRLMAAGMLVFCLHGKAQQPAQQPVQQAQQSQQVQQSLQQAQAPQLPPVFSWDKPVLYHGDTLHVVYRPRGPVNTPVKGFAYLYKNFEWKGYDLSLTKTDTGWIGEKQIPEGAALICFRFYVADTIDKGNRWPYVLLIHDKNKRMTPGAYTEYALMRRRDIKGYMSDLVRPESLIEPRVAVALYVAKEWGDLTVRRNMFYRICMSVKEYFPPEKGDSIIRKGAAEIAALPDIKEQELLTIQRIYSRILNNNDAADSIMKIILAKYPNGIAFRQKQLGDVYRIMDKEKHLAAWDKFLETYPASKYNWNEFTDPVWGENSFFANSFTFQGNTAFMQHNLAEVKRLGTLAPLELLPYLYMHYVMFPFHQVQPMITDAEAYDIAKVYMDRMLKLLNDPNPEVSKRGIYAPSEWPRPFMVKDYEVFAHHVKLLFENREYAAASKLAAQVFDIIRYSDVVFNDVYVKLLLREKKNKEALEYIHGAIYANAFTAEMIKTLKADYLRNGKDEKNFPAYVISLKSKESIEKEQQAIRKAMVTVPAPAFSLSDKNDNKVSLAGLKGKIVVLDFWATWCHPCKAAMPGMQMAVDHFKNDKDIAFYFISTLEQNPRYKIMADSFVTAKKYDFTVLFDNKTDSSDRNDQAFEEYRKVLHFNGIPEKVIIDKNGIIRWWSSGGSENHIALAEEIKYVVELLKNEPESKATAK</sequence>
<protein>
    <submittedName>
        <fullName evidence="2">TlpA family protein disulfide reductase</fullName>
    </submittedName>
</protein>
<dbReference type="InterPro" id="IPR000866">
    <property type="entry name" value="AhpC/TSA"/>
</dbReference>
<dbReference type="GO" id="GO:0016491">
    <property type="term" value="F:oxidoreductase activity"/>
    <property type="evidence" value="ECO:0007669"/>
    <property type="project" value="InterPro"/>
</dbReference>
<dbReference type="SUPFAM" id="SSF52833">
    <property type="entry name" value="Thioredoxin-like"/>
    <property type="match status" value="1"/>
</dbReference>
<evidence type="ECO:0000259" key="1">
    <source>
        <dbReference type="PROSITE" id="PS51352"/>
    </source>
</evidence>
<feature type="domain" description="Thioredoxin" evidence="1">
    <location>
        <begin position="540"/>
        <end position="695"/>
    </location>
</feature>
<dbReference type="CDD" id="cd02966">
    <property type="entry name" value="TlpA_like_family"/>
    <property type="match status" value="1"/>
</dbReference>
<name>A0A4Q1D9Y9_9BACT</name>
<keyword evidence="3" id="KW-1185">Reference proteome</keyword>
<dbReference type="PANTHER" id="PTHR42852">
    <property type="entry name" value="THIOL:DISULFIDE INTERCHANGE PROTEIN DSBE"/>
    <property type="match status" value="1"/>
</dbReference>
<dbReference type="OrthoDB" id="634996at2"/>
<dbReference type="Proteomes" id="UP000290545">
    <property type="component" value="Unassembled WGS sequence"/>
</dbReference>
<gene>
    <name evidence="2" type="ORF">ESB13_02515</name>
</gene>
<dbReference type="EMBL" id="SDHZ01000001">
    <property type="protein sequence ID" value="RXK85708.1"/>
    <property type="molecule type" value="Genomic_DNA"/>
</dbReference>
<evidence type="ECO:0000313" key="2">
    <source>
        <dbReference type="EMBL" id="RXK85708.1"/>
    </source>
</evidence>
<dbReference type="RefSeq" id="WP_129001461.1">
    <property type="nucleotide sequence ID" value="NZ_SDHZ01000001.1"/>
</dbReference>
<accession>A0A4Q1D9Y9</accession>
<dbReference type="Gene3D" id="3.40.30.10">
    <property type="entry name" value="Glutaredoxin"/>
    <property type="match status" value="1"/>
</dbReference>
<dbReference type="AlphaFoldDB" id="A0A4Q1D9Y9"/>
<comment type="caution">
    <text evidence="2">The sequence shown here is derived from an EMBL/GenBank/DDBJ whole genome shotgun (WGS) entry which is preliminary data.</text>
</comment>
<evidence type="ECO:0000313" key="3">
    <source>
        <dbReference type="Proteomes" id="UP000290545"/>
    </source>
</evidence>
<dbReference type="InterPro" id="IPR036249">
    <property type="entry name" value="Thioredoxin-like_sf"/>
</dbReference>